<evidence type="ECO:0008006" key="10">
    <source>
        <dbReference type="Google" id="ProtNLM"/>
    </source>
</evidence>
<feature type="modified residue" description="N6-(pyridoxal phosphate)lysine" evidence="6">
    <location>
        <position position="323"/>
    </location>
</feature>
<evidence type="ECO:0000313" key="8">
    <source>
        <dbReference type="EMBL" id="ODH12941.1"/>
    </source>
</evidence>
<dbReference type="GO" id="GO:0030170">
    <property type="term" value="F:pyridoxal phosphate binding"/>
    <property type="evidence" value="ECO:0007669"/>
    <property type="project" value="InterPro"/>
</dbReference>
<comment type="cofactor">
    <cofactor evidence="1 6 7">
        <name>pyridoxal 5'-phosphate</name>
        <dbReference type="ChEBI" id="CHEBI:597326"/>
    </cofactor>
</comment>
<keyword evidence="4 6" id="KW-0663">Pyridoxal phosphate</keyword>
<proteinExistence type="inferred from homology"/>
<reference evidence="8 9" key="1">
    <citation type="submission" date="2016-06" db="EMBL/GenBank/DDBJ databases">
        <authorList>
            <person name="Kjaerup R.B."/>
            <person name="Dalgaard T.S."/>
            <person name="Juul-Madsen H.R."/>
        </authorList>
    </citation>
    <scope>NUCLEOTIDE SEQUENCE [LARGE SCALE GENOMIC DNA]</scope>
    <source>
        <strain evidence="8 9">Pb300</strain>
    </source>
</reference>
<protein>
    <recommendedName>
        <fullName evidence="10">Aromatic-L-amino-acid decarboxylase</fullName>
    </recommendedName>
</protein>
<keyword evidence="3" id="KW-0210">Decarboxylase</keyword>
<dbReference type="PANTHER" id="PTHR11999">
    <property type="entry name" value="GROUP II PYRIDOXAL-5-PHOSPHATE DECARBOXYLASE"/>
    <property type="match status" value="1"/>
</dbReference>
<comment type="caution">
    <text evidence="8">The sequence shown here is derived from an EMBL/GenBank/DDBJ whole genome shotgun (WGS) entry which is preliminary data.</text>
</comment>
<keyword evidence="5 7" id="KW-0456">Lyase</keyword>
<gene>
    <name evidence="8" type="ORF">ACO22_07761</name>
</gene>
<dbReference type="Proteomes" id="UP000242814">
    <property type="component" value="Unassembled WGS sequence"/>
</dbReference>
<dbReference type="PRINTS" id="PR00800">
    <property type="entry name" value="YHDCRBOXLASE"/>
</dbReference>
<dbReference type="AlphaFoldDB" id="A0A1D2J3S8"/>
<organism evidence="8 9">
    <name type="scientific">Paracoccidioides brasiliensis</name>
    <dbReference type="NCBI Taxonomy" id="121759"/>
    <lineage>
        <taxon>Eukaryota</taxon>
        <taxon>Fungi</taxon>
        <taxon>Dikarya</taxon>
        <taxon>Ascomycota</taxon>
        <taxon>Pezizomycotina</taxon>
        <taxon>Eurotiomycetes</taxon>
        <taxon>Eurotiomycetidae</taxon>
        <taxon>Onygenales</taxon>
        <taxon>Ajellomycetaceae</taxon>
        <taxon>Paracoccidioides</taxon>
    </lineage>
</organism>
<dbReference type="SUPFAM" id="SSF53383">
    <property type="entry name" value="PLP-dependent transferases"/>
    <property type="match status" value="1"/>
</dbReference>
<dbReference type="InterPro" id="IPR015422">
    <property type="entry name" value="PyrdxlP-dep_Trfase_small"/>
</dbReference>
<evidence type="ECO:0000256" key="4">
    <source>
        <dbReference type="ARBA" id="ARBA00022898"/>
    </source>
</evidence>
<name>A0A1D2J3S8_PARBR</name>
<sequence>MDQEEFREAAHLAVEDIIKYFNTIVSKRVVPDVEPGYLRPLLPTSVPKDPEPWSKIHGDIESKIIPGLTHWQSPKFMAFFPSCVTYPSIIGEMYSAAFTAAAFNWLCSPACTELEIVMMDWLAQALGLPDCFLSAASSKSGKSTGGGVIQGSASEAIATVIVAARERHVRAKAAAEGLVEDTPEWEDRIMELRPRLVALASDQGHSCTAKGARIAGVRYRAIPTRLEDNLELTGDALRKVLEQCARDGLEPFYLTATMGTTNSCAIDRLAEIKAVLKEKESWQNIWVHIDAAYAGSALVAEEYQYIAKEFAEGVDSFDMDMAKWLLVNFDTSCLFLRNTSDLTNSLDIAPAYLRNPSTLTSPVTDFRHWQFSLGRRFRALKVWFVMRSYGLSGMKAHIRKGVNIGRVFVDLVRSRDDIFEVFTKPAFGLTVVRIKGLDEVDPNSVPMQNGVARNTLTNGTTKPAFSSGAITRKVCETINARGEIFLTCTVIHERPVIRVVNGNTMSEEKYMRRAFDILVSVSEEVLAEQRQSRAVKN</sequence>
<evidence type="ECO:0000256" key="6">
    <source>
        <dbReference type="PIRSR" id="PIRSR602129-50"/>
    </source>
</evidence>
<dbReference type="InterPro" id="IPR015421">
    <property type="entry name" value="PyrdxlP-dep_Trfase_major"/>
</dbReference>
<comment type="similarity">
    <text evidence="2 7">Belongs to the group II decarboxylase family.</text>
</comment>
<evidence type="ECO:0000256" key="3">
    <source>
        <dbReference type="ARBA" id="ARBA00022793"/>
    </source>
</evidence>
<evidence type="ECO:0000256" key="2">
    <source>
        <dbReference type="ARBA" id="ARBA00009533"/>
    </source>
</evidence>
<accession>A0A1D2J3S8</accession>
<dbReference type="Gene3D" id="1.20.1340.10">
    <property type="entry name" value="dopa decarboxylase, N-terminal domain"/>
    <property type="match status" value="1"/>
</dbReference>
<evidence type="ECO:0000256" key="1">
    <source>
        <dbReference type="ARBA" id="ARBA00001933"/>
    </source>
</evidence>
<dbReference type="VEuPathDB" id="FungiDB:PADG_00215"/>
<dbReference type="GO" id="GO:0006520">
    <property type="term" value="P:amino acid metabolic process"/>
    <property type="evidence" value="ECO:0007669"/>
    <property type="project" value="InterPro"/>
</dbReference>
<evidence type="ECO:0000256" key="7">
    <source>
        <dbReference type="RuleBase" id="RU000382"/>
    </source>
</evidence>
<dbReference type="PANTHER" id="PTHR11999:SF70">
    <property type="entry name" value="MIP05841P"/>
    <property type="match status" value="1"/>
</dbReference>
<dbReference type="Gene3D" id="3.90.1150.10">
    <property type="entry name" value="Aspartate Aminotransferase, domain 1"/>
    <property type="match status" value="1"/>
</dbReference>
<dbReference type="InterPro" id="IPR015424">
    <property type="entry name" value="PyrdxlP-dep_Trfase"/>
</dbReference>
<dbReference type="GO" id="GO:0019752">
    <property type="term" value="P:carboxylic acid metabolic process"/>
    <property type="evidence" value="ECO:0007669"/>
    <property type="project" value="InterPro"/>
</dbReference>
<evidence type="ECO:0000313" key="9">
    <source>
        <dbReference type="Proteomes" id="UP000242814"/>
    </source>
</evidence>
<dbReference type="InterPro" id="IPR010977">
    <property type="entry name" value="Aromatic_deC"/>
</dbReference>
<dbReference type="InterPro" id="IPR002129">
    <property type="entry name" value="PyrdxlP-dep_de-COase"/>
</dbReference>
<dbReference type="Gene3D" id="3.40.640.10">
    <property type="entry name" value="Type I PLP-dependent aspartate aminotransferase-like (Major domain)"/>
    <property type="match status" value="1"/>
</dbReference>
<dbReference type="Pfam" id="PF00282">
    <property type="entry name" value="Pyridoxal_deC"/>
    <property type="match status" value="1"/>
</dbReference>
<dbReference type="VEuPathDB" id="FungiDB:PABG_03617"/>
<dbReference type="GO" id="GO:0016831">
    <property type="term" value="F:carboxy-lyase activity"/>
    <property type="evidence" value="ECO:0007669"/>
    <property type="project" value="UniProtKB-KW"/>
</dbReference>
<evidence type="ECO:0000256" key="5">
    <source>
        <dbReference type="ARBA" id="ARBA00023239"/>
    </source>
</evidence>
<dbReference type="GO" id="GO:0005737">
    <property type="term" value="C:cytoplasm"/>
    <property type="evidence" value="ECO:0007669"/>
    <property type="project" value="TreeGrafter"/>
</dbReference>
<dbReference type="EMBL" id="LZYO01000663">
    <property type="protein sequence ID" value="ODH12941.1"/>
    <property type="molecule type" value="Genomic_DNA"/>
</dbReference>